<dbReference type="EMBL" id="CP018477">
    <property type="protein sequence ID" value="ASV76137.1"/>
    <property type="molecule type" value="Genomic_DNA"/>
</dbReference>
<evidence type="ECO:0000256" key="1">
    <source>
        <dbReference type="PIRSR" id="PIRSR006487-1"/>
    </source>
</evidence>
<dbReference type="InterPro" id="IPR028896">
    <property type="entry name" value="GcvT/YgfZ/DmdA"/>
</dbReference>
<dbReference type="GO" id="GO:0008168">
    <property type="term" value="F:methyltransferase activity"/>
    <property type="evidence" value="ECO:0007669"/>
    <property type="project" value="UniProtKB-KW"/>
</dbReference>
<keyword evidence="3" id="KW-0808">Transferase</keyword>
<dbReference type="Gene3D" id="3.30.1360.120">
    <property type="entry name" value="Probable tRNA modification gtpase trme, domain 1"/>
    <property type="match status" value="1"/>
</dbReference>
<accession>A0A286RJK3</accession>
<dbReference type="EC" id="2.1.2.10" evidence="3"/>
<keyword evidence="4" id="KW-1185">Reference proteome</keyword>
<dbReference type="GO" id="GO:0032259">
    <property type="term" value="P:methylation"/>
    <property type="evidence" value="ECO:0007669"/>
    <property type="project" value="UniProtKB-KW"/>
</dbReference>
<dbReference type="SUPFAM" id="SSF101790">
    <property type="entry name" value="Aminomethyltransferase beta-barrel domain"/>
    <property type="match status" value="1"/>
</dbReference>
<organism evidence="3 4">
    <name type="scientific">Thermogutta terrifontis</name>
    <dbReference type="NCBI Taxonomy" id="1331910"/>
    <lineage>
        <taxon>Bacteria</taxon>
        <taxon>Pseudomonadati</taxon>
        <taxon>Planctomycetota</taxon>
        <taxon>Planctomycetia</taxon>
        <taxon>Pirellulales</taxon>
        <taxon>Thermoguttaceae</taxon>
        <taxon>Thermogutta</taxon>
    </lineage>
</organism>
<protein>
    <submittedName>
        <fullName evidence="3">Aminomethyltransferase (Glycine cleavage system T protein)</fullName>
        <ecNumber evidence="3">2.1.2.10</ecNumber>
    </submittedName>
</protein>
<evidence type="ECO:0000313" key="4">
    <source>
        <dbReference type="Proteomes" id="UP000215086"/>
    </source>
</evidence>
<dbReference type="InterPro" id="IPR006222">
    <property type="entry name" value="GCVT_N"/>
</dbReference>
<dbReference type="Pfam" id="PF01571">
    <property type="entry name" value="GCV_T"/>
    <property type="match status" value="1"/>
</dbReference>
<dbReference type="InterPro" id="IPR027266">
    <property type="entry name" value="TrmE/GcvT-like"/>
</dbReference>
<gene>
    <name evidence="3" type="ORF">THTE_3536</name>
</gene>
<dbReference type="InterPro" id="IPR029043">
    <property type="entry name" value="GcvT/YgfZ_C"/>
</dbReference>
<reference evidence="3 4" key="1">
    <citation type="journal article" name="Front. Microbiol.">
        <title>Sugar Metabolism of the First Thermophilic Planctomycete Thermogutta terrifontis: Comparative Genomic and Transcriptomic Approaches.</title>
        <authorList>
            <person name="Elcheninov A.G."/>
            <person name="Menzel P."/>
            <person name="Gudbergsdottir S.R."/>
            <person name="Slesarev A.I."/>
            <person name="Kadnikov V.V."/>
            <person name="Krogh A."/>
            <person name="Bonch-Osmolovskaya E.A."/>
            <person name="Peng X."/>
            <person name="Kublanov I.V."/>
        </authorList>
    </citation>
    <scope>NUCLEOTIDE SEQUENCE [LARGE SCALE GENOMIC DNA]</scope>
    <source>
        <strain evidence="3 4">R1</strain>
    </source>
</reference>
<dbReference type="PIRSF" id="PIRSF006487">
    <property type="entry name" value="GcvT"/>
    <property type="match status" value="1"/>
</dbReference>
<feature type="domain" description="GCVT N-terminal" evidence="2">
    <location>
        <begin position="1"/>
        <end position="229"/>
    </location>
</feature>
<dbReference type="KEGG" id="ttf:THTE_3536"/>
<proteinExistence type="predicted"/>
<dbReference type="Proteomes" id="UP000215086">
    <property type="component" value="Chromosome"/>
</dbReference>
<sequence length="393" mass="43106">MTSFAGWNMPLHFSSGILQEHLGVRKFGGLFDISHMGRFRITGPDAVTFLRRVLTNDAARLELWQAQYTILAQEDGSALDDAYLFRFPDGYCLVVNAANTEQDWHHLKEHAKGLSVALEDITGTTGMLAVQGPRTEELLQKLLTEGQLLPPARNSVSEAGLLDIDLRISRTGYTGEPVGFELFLPAEHTLRVWEGLVEAGESLGIRPVGLGARDTLRLEAGLTLFGHELGLAPDGTPIPVFAAPSASVAVNLAPDRGDFIGRRALEAQSAAYRSYRQGTTHPHESLPRLIRPLAILGPGVARQGDEVYWHGQKVGWVTSGTVVPYWVFTGEEANAVPTEKTARRAIALAYLNAEVPQEAFVEVNVRGRTLPARVVRRHGRSDLPPYFRPIIVQ</sequence>
<evidence type="ECO:0000313" key="3">
    <source>
        <dbReference type="EMBL" id="ASV76137.1"/>
    </source>
</evidence>
<evidence type="ECO:0000259" key="2">
    <source>
        <dbReference type="Pfam" id="PF01571"/>
    </source>
</evidence>
<dbReference type="PANTHER" id="PTHR43757">
    <property type="entry name" value="AMINOMETHYLTRANSFERASE"/>
    <property type="match status" value="1"/>
</dbReference>
<name>A0A286RJK3_9BACT</name>
<keyword evidence="3" id="KW-0489">Methyltransferase</keyword>
<dbReference type="SUPFAM" id="SSF103025">
    <property type="entry name" value="Folate-binding domain"/>
    <property type="match status" value="1"/>
</dbReference>
<dbReference type="AlphaFoldDB" id="A0A286RJK3"/>
<dbReference type="GO" id="GO:0004047">
    <property type="term" value="F:aminomethyltransferase activity"/>
    <property type="evidence" value="ECO:0007669"/>
    <property type="project" value="UniProtKB-EC"/>
</dbReference>
<dbReference type="PANTHER" id="PTHR43757:SF2">
    <property type="entry name" value="AMINOMETHYLTRANSFERASE, MITOCHONDRIAL"/>
    <property type="match status" value="1"/>
</dbReference>
<feature type="binding site" evidence="1">
    <location>
        <position position="181"/>
    </location>
    <ligand>
        <name>substrate</name>
    </ligand>
</feature>